<gene>
    <name evidence="2" type="ORF">ECPE_LOCUS10650</name>
</gene>
<protein>
    <submittedName>
        <fullName evidence="2 4">Uncharacterized protein</fullName>
    </submittedName>
</protein>
<dbReference type="Proteomes" id="UP000272942">
    <property type="component" value="Unassembled WGS sequence"/>
</dbReference>
<reference evidence="4" key="1">
    <citation type="submission" date="2016-06" db="UniProtKB">
        <authorList>
            <consortium name="WormBaseParasite"/>
        </authorList>
    </citation>
    <scope>IDENTIFICATION</scope>
</reference>
<name>A0A183AUL4_9TREM</name>
<reference evidence="2 3" key="2">
    <citation type="submission" date="2018-11" db="EMBL/GenBank/DDBJ databases">
        <authorList>
            <consortium name="Pathogen Informatics"/>
        </authorList>
    </citation>
    <scope>NUCLEOTIDE SEQUENCE [LARGE SCALE GENOMIC DNA]</scope>
    <source>
        <strain evidence="2 3">Egypt</strain>
    </source>
</reference>
<evidence type="ECO:0000256" key="1">
    <source>
        <dbReference type="SAM" id="MobiDB-lite"/>
    </source>
</evidence>
<sequence length="533" mass="59981">MANSVAILFAMDTRKVPGNILQEADERYHKRAKEQFRAYLDDKYQKMANVILENLPSINGLPLSAFLNRMRGVIPLGRYGSVPLERILDEDLETILSGSQDSSMETKVTHEDKIQAIRNMCRAAADPKDREIFAEWLDTNAASLNEALANCLGTERRDLTQETCFAVAYLARAFRFRMYDKLDLVIAALVRAMAMLLIPWESYVEQYRDAKERHNDIELARGRTIVFHHPRMEYQFSEVNHRVLGCIYYTLGDLLFSCPTPKLIHFFECRIFRRKEMTRNLLFTILHVVVINLAELQSEAERLAMLVKQPSFVPVHGAAGIGPLTSRRGKIYSESMWNELPANLYSDIIRVYNDRNRANKILINEIMAMLRAHAPEKLPMFEEATLKALELYTGSGGGRLTETYQIGRPTTGDGSGAASRRRKSLPTHETATGTANSKVGTGQGTFTAGGATSGTALSGEGIGRLSKLNQLTVPDGQQGERVYEKRSSETTSTESSEGNYSSESHKQESKISRRTIIVPKISDLMQPNRVFRK</sequence>
<dbReference type="AlphaFoldDB" id="A0A183AUL4"/>
<evidence type="ECO:0000313" key="2">
    <source>
        <dbReference type="EMBL" id="VDP87395.1"/>
    </source>
</evidence>
<evidence type="ECO:0000313" key="4">
    <source>
        <dbReference type="WBParaSite" id="ECPE_0001068101-mRNA-1"/>
    </source>
</evidence>
<dbReference type="OrthoDB" id="6231986at2759"/>
<feature type="region of interest" description="Disordered" evidence="1">
    <location>
        <begin position="399"/>
        <end position="454"/>
    </location>
</feature>
<accession>A0A183AUL4</accession>
<evidence type="ECO:0000313" key="3">
    <source>
        <dbReference type="Proteomes" id="UP000272942"/>
    </source>
</evidence>
<feature type="compositionally biased region" description="Low complexity" evidence="1">
    <location>
        <begin position="444"/>
        <end position="454"/>
    </location>
</feature>
<keyword evidence="3" id="KW-1185">Reference proteome</keyword>
<feature type="region of interest" description="Disordered" evidence="1">
    <location>
        <begin position="474"/>
        <end position="514"/>
    </location>
</feature>
<proteinExistence type="predicted"/>
<feature type="compositionally biased region" description="Polar residues" evidence="1">
    <location>
        <begin position="427"/>
        <end position="439"/>
    </location>
</feature>
<dbReference type="WBParaSite" id="ECPE_0001068101-mRNA-1">
    <property type="protein sequence ID" value="ECPE_0001068101-mRNA-1"/>
    <property type="gene ID" value="ECPE_0001068101"/>
</dbReference>
<feature type="compositionally biased region" description="Low complexity" evidence="1">
    <location>
        <begin position="489"/>
        <end position="502"/>
    </location>
</feature>
<dbReference type="EMBL" id="UZAN01049438">
    <property type="protein sequence ID" value="VDP87395.1"/>
    <property type="molecule type" value="Genomic_DNA"/>
</dbReference>
<organism evidence="4">
    <name type="scientific">Echinostoma caproni</name>
    <dbReference type="NCBI Taxonomy" id="27848"/>
    <lineage>
        <taxon>Eukaryota</taxon>
        <taxon>Metazoa</taxon>
        <taxon>Spiralia</taxon>
        <taxon>Lophotrochozoa</taxon>
        <taxon>Platyhelminthes</taxon>
        <taxon>Trematoda</taxon>
        <taxon>Digenea</taxon>
        <taxon>Plagiorchiida</taxon>
        <taxon>Echinostomata</taxon>
        <taxon>Echinostomatoidea</taxon>
        <taxon>Echinostomatidae</taxon>
        <taxon>Echinostoma</taxon>
    </lineage>
</organism>